<evidence type="ECO:0000256" key="1">
    <source>
        <dbReference type="SAM" id="Phobius"/>
    </source>
</evidence>
<dbReference type="Proteomes" id="UP000544122">
    <property type="component" value="Unassembled WGS sequence"/>
</dbReference>
<organism evidence="3 4">
    <name type="scientific">Bradyrhizobium australiense</name>
    <dbReference type="NCBI Taxonomy" id="2721161"/>
    <lineage>
        <taxon>Bacteria</taxon>
        <taxon>Pseudomonadati</taxon>
        <taxon>Pseudomonadota</taxon>
        <taxon>Alphaproteobacteria</taxon>
        <taxon>Hyphomicrobiales</taxon>
        <taxon>Nitrobacteraceae</taxon>
        <taxon>Bradyrhizobium</taxon>
    </lineage>
</organism>
<evidence type="ECO:0000259" key="2">
    <source>
        <dbReference type="Pfam" id="PF00582"/>
    </source>
</evidence>
<dbReference type="InterPro" id="IPR014729">
    <property type="entry name" value="Rossmann-like_a/b/a_fold"/>
</dbReference>
<dbReference type="Gene3D" id="3.40.50.620">
    <property type="entry name" value="HUPs"/>
    <property type="match status" value="1"/>
</dbReference>
<evidence type="ECO:0000313" key="3">
    <source>
        <dbReference type="EMBL" id="NOJ40707.1"/>
    </source>
</evidence>
<dbReference type="AlphaFoldDB" id="A0A7Y4GSN4"/>
<comment type="caution">
    <text evidence="3">The sequence shown here is derived from an EMBL/GenBank/DDBJ whole genome shotgun (WGS) entry which is preliminary data.</text>
</comment>
<dbReference type="EMBL" id="JAAVLX010000004">
    <property type="protein sequence ID" value="NOJ40707.1"/>
    <property type="molecule type" value="Genomic_DNA"/>
</dbReference>
<feature type="transmembrane region" description="Helical" evidence="1">
    <location>
        <begin position="153"/>
        <end position="173"/>
    </location>
</feature>
<dbReference type="InterPro" id="IPR006016">
    <property type="entry name" value="UspA"/>
</dbReference>
<accession>A0A7Y4GSN4</accession>
<sequence length="175" mass="19046">MTNQAMTTTAPGGIGPEVASSATRGMRFLAVVDGSERTNRIIDFVAAIAQGKDDMEAIILNVQDRHYEARLRGYQSFKKDEIEDRLINDVGLPIVNAVSKRLGKVGVVCLPKVKIGDPLPIILRCAAEDKCDVIVLADPQPQYVRRWVRAMGLPLLSSLISRVITAAVVPVVIVK</sequence>
<keyword evidence="1" id="KW-0472">Membrane</keyword>
<keyword evidence="4" id="KW-1185">Reference proteome</keyword>
<dbReference type="CDD" id="cd00293">
    <property type="entry name" value="USP-like"/>
    <property type="match status" value="1"/>
</dbReference>
<dbReference type="Pfam" id="PF00582">
    <property type="entry name" value="Usp"/>
    <property type="match status" value="1"/>
</dbReference>
<keyword evidence="1" id="KW-1133">Transmembrane helix</keyword>
<dbReference type="SUPFAM" id="SSF52402">
    <property type="entry name" value="Adenine nucleotide alpha hydrolases-like"/>
    <property type="match status" value="1"/>
</dbReference>
<proteinExistence type="predicted"/>
<protein>
    <submittedName>
        <fullName evidence="3">Universal stress protein</fullName>
    </submittedName>
</protein>
<reference evidence="3 4" key="1">
    <citation type="submission" date="2020-03" db="EMBL/GenBank/DDBJ databases">
        <title>Bradyrhizobium diversity isolated from nodules of Indigofera sp.</title>
        <authorList>
            <person name="Klepa M."/>
            <person name="Helene L."/>
            <person name="Hungria M."/>
        </authorList>
    </citation>
    <scope>NUCLEOTIDE SEQUENCE [LARGE SCALE GENOMIC DNA]</scope>
    <source>
        <strain evidence="3 4">WSM 1791</strain>
    </source>
</reference>
<gene>
    <name evidence="3" type="ORF">HCN58_14045</name>
</gene>
<dbReference type="RefSeq" id="WP_171579954.1">
    <property type="nucleotide sequence ID" value="NZ_JAAVLX010000004.1"/>
</dbReference>
<evidence type="ECO:0000313" key="4">
    <source>
        <dbReference type="Proteomes" id="UP000544122"/>
    </source>
</evidence>
<keyword evidence="1" id="KW-0812">Transmembrane</keyword>
<name>A0A7Y4GSN4_9BRAD</name>
<feature type="domain" description="UspA" evidence="2">
    <location>
        <begin position="27"/>
        <end position="175"/>
    </location>
</feature>